<dbReference type="EMBL" id="JABBCQ020000010">
    <property type="protein sequence ID" value="MBI1625385.1"/>
    <property type="molecule type" value="Genomic_DNA"/>
</dbReference>
<evidence type="ECO:0000313" key="3">
    <source>
        <dbReference type="Proteomes" id="UP000530032"/>
    </source>
</evidence>
<comment type="caution">
    <text evidence="2">The sequence shown here is derived from an EMBL/GenBank/DDBJ whole genome shotgun (WGS) entry which is preliminary data.</text>
</comment>
<dbReference type="Proteomes" id="UP000530032">
    <property type="component" value="Unassembled WGS sequence"/>
</dbReference>
<sequence length="59" mass="6752">MNSRPTHFITRYDTANAQELRRQRRVVLGMTAALALLLALTVTAPFWASLYICLRWGCL</sequence>
<dbReference type="RefSeq" id="WP_198460547.1">
    <property type="nucleotide sequence ID" value="NZ_JABBCQ020000010.1"/>
</dbReference>
<protein>
    <submittedName>
        <fullName evidence="2">Uncharacterized protein</fullName>
    </submittedName>
</protein>
<proteinExistence type="predicted"/>
<organism evidence="2 3">
    <name type="scientific">Comamonas suwonensis</name>
    <dbReference type="NCBI Taxonomy" id="2606214"/>
    <lineage>
        <taxon>Bacteria</taxon>
        <taxon>Pseudomonadati</taxon>
        <taxon>Pseudomonadota</taxon>
        <taxon>Betaproteobacteria</taxon>
        <taxon>Burkholderiales</taxon>
        <taxon>Comamonadaceae</taxon>
        <taxon>Comamonas</taxon>
    </lineage>
</organism>
<name>A0A843B788_9BURK</name>
<evidence type="ECO:0000313" key="2">
    <source>
        <dbReference type="EMBL" id="MBI1625385.1"/>
    </source>
</evidence>
<accession>A0A843B788</accession>
<gene>
    <name evidence="2" type="ORF">HF327_012850</name>
</gene>
<evidence type="ECO:0000256" key="1">
    <source>
        <dbReference type="SAM" id="Phobius"/>
    </source>
</evidence>
<keyword evidence="3" id="KW-1185">Reference proteome</keyword>
<reference evidence="2" key="1">
    <citation type="submission" date="2020-12" db="EMBL/GenBank/DDBJ databases">
        <title>Comamonas sp. nov., isolated from stream water.</title>
        <authorList>
            <person name="Park K.-H."/>
        </authorList>
    </citation>
    <scope>NUCLEOTIDE SEQUENCE</scope>
    <source>
        <strain evidence="2">EJ-4</strain>
    </source>
</reference>
<keyword evidence="1" id="KW-0472">Membrane</keyword>
<dbReference type="AlphaFoldDB" id="A0A843B788"/>
<feature type="transmembrane region" description="Helical" evidence="1">
    <location>
        <begin position="26"/>
        <end position="47"/>
    </location>
</feature>
<keyword evidence="1" id="KW-0812">Transmembrane</keyword>
<keyword evidence="1" id="KW-1133">Transmembrane helix</keyword>